<accession>A0A845UT82</accession>
<dbReference type="Proteomes" id="UP000484885">
    <property type="component" value="Unassembled WGS sequence"/>
</dbReference>
<name>A0A845UT82_9GAMM</name>
<protein>
    <submittedName>
        <fullName evidence="1">Uncharacterized protein</fullName>
    </submittedName>
</protein>
<keyword evidence="2" id="KW-1185">Reference proteome</keyword>
<dbReference type="RefSeq" id="WP_164210131.1">
    <property type="nucleotide sequence ID" value="NZ_JAAGSC010000031.1"/>
</dbReference>
<sequence length="116" mass="13811">MNDRQFDDEYRLRRHRQFVLELEREIGPINRQLVHEDMPRLTRAHCLELATVVARSRATYLNLALKLGQSSADRLPDDDRILELREARRRFEELRDAFTALERAIECGYVDIELDD</sequence>
<organism evidence="1 2">
    <name type="scientific">Wenzhouxiangella limi</name>
    <dbReference type="NCBI Taxonomy" id="2707351"/>
    <lineage>
        <taxon>Bacteria</taxon>
        <taxon>Pseudomonadati</taxon>
        <taxon>Pseudomonadota</taxon>
        <taxon>Gammaproteobacteria</taxon>
        <taxon>Chromatiales</taxon>
        <taxon>Wenzhouxiangellaceae</taxon>
        <taxon>Wenzhouxiangella</taxon>
    </lineage>
</organism>
<comment type="caution">
    <text evidence="1">The sequence shown here is derived from an EMBL/GenBank/DDBJ whole genome shotgun (WGS) entry which is preliminary data.</text>
</comment>
<evidence type="ECO:0000313" key="2">
    <source>
        <dbReference type="Proteomes" id="UP000484885"/>
    </source>
</evidence>
<dbReference type="EMBL" id="JAAGSC010000031">
    <property type="protein sequence ID" value="NDY94747.1"/>
    <property type="molecule type" value="Genomic_DNA"/>
</dbReference>
<gene>
    <name evidence="1" type="ORF">G3I74_03260</name>
</gene>
<evidence type="ECO:0000313" key="1">
    <source>
        <dbReference type="EMBL" id="NDY94747.1"/>
    </source>
</evidence>
<reference evidence="1 2" key="1">
    <citation type="submission" date="2020-02" db="EMBL/GenBank/DDBJ databases">
        <authorList>
            <person name="Zhang X.-Y."/>
        </authorList>
    </citation>
    <scope>NUCLEOTIDE SEQUENCE [LARGE SCALE GENOMIC DNA]</scope>
    <source>
        <strain evidence="1 2">C33</strain>
    </source>
</reference>
<dbReference type="AlphaFoldDB" id="A0A845UT82"/>
<proteinExistence type="predicted"/>